<sequence>MSTGDKIEHKAEEAEGRIKKNLGDAGDDPEMEAEGRREILAAEAKQAGDKVKDVAEDVKDKGEDMVDKMRDRNR</sequence>
<reference evidence="4" key="2">
    <citation type="submission" date="2020-09" db="EMBL/GenBank/DDBJ databases">
        <authorList>
            <person name="Sun Q."/>
            <person name="Zhou Y."/>
        </authorList>
    </citation>
    <scope>NUCLEOTIDE SEQUENCE</scope>
    <source>
        <strain evidence="4">CGMCC 4.7398</strain>
    </source>
</reference>
<dbReference type="Proteomes" id="UP000627369">
    <property type="component" value="Unassembled WGS sequence"/>
</dbReference>
<dbReference type="RefSeq" id="WP_189671559.1">
    <property type="nucleotide sequence ID" value="NZ_BNAS01000009.1"/>
</dbReference>
<dbReference type="InterPro" id="IPR008462">
    <property type="entry name" value="CsbD"/>
</dbReference>
<protein>
    <recommendedName>
        <fullName evidence="3">CsbD-like domain-containing protein</fullName>
    </recommendedName>
</protein>
<gene>
    <name evidence="4" type="ORF">GCM10017772_45240</name>
</gene>
<evidence type="ECO:0000256" key="1">
    <source>
        <dbReference type="ARBA" id="ARBA00009129"/>
    </source>
</evidence>
<feature type="compositionally biased region" description="Basic and acidic residues" evidence="2">
    <location>
        <begin position="1"/>
        <end position="22"/>
    </location>
</feature>
<dbReference type="AlphaFoldDB" id="A0A919KZP9"/>
<proteinExistence type="inferred from homology"/>
<organism evidence="4 5">
    <name type="scientific">Promicromonospora soli</name>
    <dbReference type="NCBI Taxonomy" id="2035533"/>
    <lineage>
        <taxon>Bacteria</taxon>
        <taxon>Bacillati</taxon>
        <taxon>Actinomycetota</taxon>
        <taxon>Actinomycetes</taxon>
        <taxon>Micrococcales</taxon>
        <taxon>Promicromonosporaceae</taxon>
        <taxon>Promicromonospora</taxon>
    </lineage>
</organism>
<name>A0A919KZP9_9MICO</name>
<dbReference type="Pfam" id="PF05532">
    <property type="entry name" value="CsbD"/>
    <property type="match status" value="1"/>
</dbReference>
<dbReference type="InterPro" id="IPR036629">
    <property type="entry name" value="YjbJ_sf"/>
</dbReference>
<comment type="similarity">
    <text evidence="1">Belongs to the UPF0337 (CsbD) family.</text>
</comment>
<dbReference type="EMBL" id="BNAS01000009">
    <property type="protein sequence ID" value="GHH79450.1"/>
    <property type="molecule type" value="Genomic_DNA"/>
</dbReference>
<reference evidence="4" key="1">
    <citation type="journal article" date="2014" name="Int. J. Syst. Evol. Microbiol.">
        <title>Complete genome sequence of Corynebacterium casei LMG S-19264T (=DSM 44701T), isolated from a smear-ripened cheese.</title>
        <authorList>
            <consortium name="US DOE Joint Genome Institute (JGI-PGF)"/>
            <person name="Walter F."/>
            <person name="Albersmeier A."/>
            <person name="Kalinowski J."/>
            <person name="Ruckert C."/>
        </authorList>
    </citation>
    <scope>NUCLEOTIDE SEQUENCE</scope>
    <source>
        <strain evidence="4">CGMCC 4.7398</strain>
    </source>
</reference>
<evidence type="ECO:0000313" key="4">
    <source>
        <dbReference type="EMBL" id="GHH79450.1"/>
    </source>
</evidence>
<evidence type="ECO:0000313" key="5">
    <source>
        <dbReference type="Proteomes" id="UP000627369"/>
    </source>
</evidence>
<keyword evidence="5" id="KW-1185">Reference proteome</keyword>
<dbReference type="Gene3D" id="1.10.1470.10">
    <property type="entry name" value="YjbJ"/>
    <property type="match status" value="1"/>
</dbReference>
<accession>A0A919KZP9</accession>
<feature type="region of interest" description="Disordered" evidence="2">
    <location>
        <begin position="1"/>
        <end position="74"/>
    </location>
</feature>
<feature type="domain" description="CsbD-like" evidence="3">
    <location>
        <begin position="5"/>
        <end position="57"/>
    </location>
</feature>
<dbReference type="SUPFAM" id="SSF69047">
    <property type="entry name" value="Hypothetical protein YjbJ"/>
    <property type="match status" value="1"/>
</dbReference>
<evidence type="ECO:0000259" key="3">
    <source>
        <dbReference type="Pfam" id="PF05532"/>
    </source>
</evidence>
<evidence type="ECO:0000256" key="2">
    <source>
        <dbReference type="SAM" id="MobiDB-lite"/>
    </source>
</evidence>
<feature type="compositionally biased region" description="Basic and acidic residues" evidence="2">
    <location>
        <begin position="33"/>
        <end position="74"/>
    </location>
</feature>
<comment type="caution">
    <text evidence="4">The sequence shown here is derived from an EMBL/GenBank/DDBJ whole genome shotgun (WGS) entry which is preliminary data.</text>
</comment>